<keyword evidence="3" id="KW-1185">Reference proteome</keyword>
<keyword evidence="1" id="KW-1133">Transmembrane helix</keyword>
<dbReference type="EMBL" id="SNWN01000001">
    <property type="protein sequence ID" value="TDO22161.1"/>
    <property type="molecule type" value="Genomic_DNA"/>
</dbReference>
<feature type="transmembrane region" description="Helical" evidence="1">
    <location>
        <begin position="98"/>
        <end position="117"/>
    </location>
</feature>
<proteinExistence type="predicted"/>
<evidence type="ECO:0000313" key="2">
    <source>
        <dbReference type="EMBL" id="TDO22161.1"/>
    </source>
</evidence>
<feature type="transmembrane region" description="Helical" evidence="1">
    <location>
        <begin position="6"/>
        <end position="23"/>
    </location>
</feature>
<dbReference type="AlphaFoldDB" id="A0A4R6IJJ1"/>
<keyword evidence="1" id="KW-0812">Transmembrane</keyword>
<evidence type="ECO:0000256" key="1">
    <source>
        <dbReference type="SAM" id="Phobius"/>
    </source>
</evidence>
<reference evidence="2 3" key="1">
    <citation type="submission" date="2019-03" db="EMBL/GenBank/DDBJ databases">
        <title>Genomic Encyclopedia of Archaeal and Bacterial Type Strains, Phase II (KMG-II): from individual species to whole genera.</title>
        <authorList>
            <person name="Goeker M."/>
        </authorList>
    </citation>
    <scope>NUCLEOTIDE SEQUENCE [LARGE SCALE GENOMIC DNA]</scope>
    <source>
        <strain evidence="2 3">ATCC 700618</strain>
    </source>
</reference>
<accession>A0A4R6IJJ1</accession>
<feature type="transmembrane region" description="Helical" evidence="1">
    <location>
        <begin position="70"/>
        <end position="92"/>
    </location>
</feature>
<keyword evidence="1" id="KW-0472">Membrane</keyword>
<sequence>MAIIFFVGNIFVLFIVFLKYLLIRHVYFYNPFSFNKNKQIIKIETNMIETKQLEFYTPKTLKTLKIKHEILWMTLAIDIVLTLLVPILYTIIFFDFLLWVNISMFVSHFLFSIILVLSDIRYIKKFKASDAKIKKQLLGNNRNFHNVLEIEIDKVSKYVFDKDLNINNILSHRRIKLQFKYYLWKIRKTNNLIEKFVYIRAAILNNIQWSYTYKDPFNYTKYFEQQMYIRAGFLKI</sequence>
<name>A0A4R6IJJ1_9MOLU</name>
<comment type="caution">
    <text evidence="2">The sequence shown here is derived from an EMBL/GenBank/DDBJ whole genome shotgun (WGS) entry which is preliminary data.</text>
</comment>
<organism evidence="2 3">
    <name type="scientific">Mycoplasma testudineum</name>
    <dbReference type="NCBI Taxonomy" id="244584"/>
    <lineage>
        <taxon>Bacteria</taxon>
        <taxon>Bacillati</taxon>
        <taxon>Mycoplasmatota</taxon>
        <taxon>Mollicutes</taxon>
        <taxon>Mycoplasmataceae</taxon>
        <taxon>Mycoplasma</taxon>
    </lineage>
</organism>
<protein>
    <submittedName>
        <fullName evidence="2">Uncharacterized protein</fullName>
    </submittedName>
</protein>
<dbReference type="RefSeq" id="WP_094255010.1">
    <property type="nucleotide sequence ID" value="NZ_NNCE01000010.1"/>
</dbReference>
<evidence type="ECO:0000313" key="3">
    <source>
        <dbReference type="Proteomes" id="UP000295518"/>
    </source>
</evidence>
<gene>
    <name evidence="2" type="ORF">EI74_0020</name>
</gene>
<dbReference type="Proteomes" id="UP000295518">
    <property type="component" value="Unassembled WGS sequence"/>
</dbReference>